<evidence type="ECO:0000256" key="1">
    <source>
        <dbReference type="SAM" id="Coils"/>
    </source>
</evidence>
<evidence type="ECO:0000313" key="3">
    <source>
        <dbReference type="EMBL" id="KRX42127.1"/>
    </source>
</evidence>
<dbReference type="PANTHER" id="PTHR22954">
    <property type="entry name" value="RETROVIRAL PROTEASE-RELATED"/>
    <property type="match status" value="1"/>
</dbReference>
<dbReference type="InterPro" id="IPR005312">
    <property type="entry name" value="DUF1759"/>
</dbReference>
<evidence type="ECO:0000313" key="4">
    <source>
        <dbReference type="Proteomes" id="UP000055048"/>
    </source>
</evidence>
<name>A0A0V0TT04_9BILA</name>
<reference evidence="3 4" key="1">
    <citation type="submission" date="2015-01" db="EMBL/GenBank/DDBJ databases">
        <title>Evolution of Trichinella species and genotypes.</title>
        <authorList>
            <person name="Korhonen P.K."/>
            <person name="Edoardo P."/>
            <person name="Giuseppe L.R."/>
            <person name="Gasser R.B."/>
        </authorList>
    </citation>
    <scope>NUCLEOTIDE SEQUENCE [LARGE SCALE GENOMIC DNA]</scope>
    <source>
        <strain evidence="3">ISS417</strain>
    </source>
</reference>
<comment type="caution">
    <text evidence="3">The sequence shown here is derived from an EMBL/GenBank/DDBJ whole genome shotgun (WGS) entry which is preliminary data.</text>
</comment>
<dbReference type="PANTHER" id="PTHR22954:SF3">
    <property type="entry name" value="PROTEIN CBG08539"/>
    <property type="match status" value="1"/>
</dbReference>
<sequence>MAATARALSRKLAANKARLDRLLTELEELNIDAVDDNLLGGQLESTETLFRETDALQAEWEQDLEAGDQNAAIEDWAKSRRLFLEARARAQGRLRPKQDDGPSHGDGGNSRQTAAPTRIGKLPELTLPQFDGEALEFPTFWAQFEASVHANTGLDDATKFAYLLSNTTGRALGAIVGIPVTAANYPEAVCILQKRFGRPKIVARAHFLALWKVPECREITRQGIQTLVDEITKQLRCLAAMGKDPHSGELPWSKALMPGLKEKFPRKLQRAWDLKVGSGPESKDNLVKFLEFAQRQADSLSPPDQLSPEASS</sequence>
<keyword evidence="4" id="KW-1185">Reference proteome</keyword>
<dbReference type="Pfam" id="PF03564">
    <property type="entry name" value="DUF1759"/>
    <property type="match status" value="1"/>
</dbReference>
<dbReference type="EMBL" id="JYDJ01000152">
    <property type="protein sequence ID" value="KRX42127.1"/>
    <property type="molecule type" value="Genomic_DNA"/>
</dbReference>
<dbReference type="STRING" id="144512.A0A0V0TT04"/>
<proteinExistence type="predicted"/>
<dbReference type="OrthoDB" id="5864015at2759"/>
<protein>
    <submittedName>
        <fullName evidence="3">Uncharacterized protein</fullName>
    </submittedName>
</protein>
<gene>
    <name evidence="3" type="ORF">T05_3596</name>
</gene>
<evidence type="ECO:0000256" key="2">
    <source>
        <dbReference type="SAM" id="MobiDB-lite"/>
    </source>
</evidence>
<organism evidence="3 4">
    <name type="scientific">Trichinella murrelli</name>
    <dbReference type="NCBI Taxonomy" id="144512"/>
    <lineage>
        <taxon>Eukaryota</taxon>
        <taxon>Metazoa</taxon>
        <taxon>Ecdysozoa</taxon>
        <taxon>Nematoda</taxon>
        <taxon>Enoplea</taxon>
        <taxon>Dorylaimia</taxon>
        <taxon>Trichinellida</taxon>
        <taxon>Trichinellidae</taxon>
        <taxon>Trichinella</taxon>
    </lineage>
</organism>
<accession>A0A0V0TT04</accession>
<dbReference type="AlphaFoldDB" id="A0A0V0TT04"/>
<feature type="coiled-coil region" evidence="1">
    <location>
        <begin position="5"/>
        <end position="32"/>
    </location>
</feature>
<dbReference type="Proteomes" id="UP000055048">
    <property type="component" value="Unassembled WGS sequence"/>
</dbReference>
<feature type="region of interest" description="Disordered" evidence="2">
    <location>
        <begin position="91"/>
        <end position="118"/>
    </location>
</feature>
<keyword evidence="1" id="KW-0175">Coiled coil</keyword>